<name>A0A1W9ZDH3_MYCAI</name>
<protein>
    <submittedName>
        <fullName evidence="3">IS110 family transposase</fullName>
    </submittedName>
</protein>
<dbReference type="EMBL" id="MVHG01000041">
    <property type="protein sequence ID" value="ORA12732.1"/>
    <property type="molecule type" value="Genomic_DNA"/>
</dbReference>
<dbReference type="AlphaFoldDB" id="A0A1W9ZDH3"/>
<dbReference type="InterPro" id="IPR003346">
    <property type="entry name" value="Transposase_20"/>
</dbReference>
<dbReference type="GO" id="GO:0003677">
    <property type="term" value="F:DNA binding"/>
    <property type="evidence" value="ECO:0007669"/>
    <property type="project" value="InterPro"/>
</dbReference>
<dbReference type="InterPro" id="IPR047650">
    <property type="entry name" value="Transpos_IS110"/>
</dbReference>
<evidence type="ECO:0000313" key="4">
    <source>
        <dbReference type="Proteomes" id="UP000192707"/>
    </source>
</evidence>
<keyword evidence="4" id="KW-1185">Reference proteome</keyword>
<dbReference type="OrthoDB" id="3188901at2"/>
<accession>A0A1W9ZDH3</accession>
<dbReference type="InterPro" id="IPR002525">
    <property type="entry name" value="Transp_IS110-like_N"/>
</dbReference>
<dbReference type="NCBIfam" id="NF033542">
    <property type="entry name" value="transpos_IS110"/>
    <property type="match status" value="1"/>
</dbReference>
<dbReference type="PANTHER" id="PTHR33055">
    <property type="entry name" value="TRANSPOSASE FOR INSERTION SEQUENCE ELEMENT IS1111A"/>
    <property type="match status" value="1"/>
</dbReference>
<feature type="domain" description="Transposase IS110-like N-terminal" evidence="1">
    <location>
        <begin position="3"/>
        <end position="158"/>
    </location>
</feature>
<dbReference type="Pfam" id="PF02371">
    <property type="entry name" value="Transposase_20"/>
    <property type="match status" value="1"/>
</dbReference>
<dbReference type="Pfam" id="PF01548">
    <property type="entry name" value="DEDD_Tnp_IS110"/>
    <property type="match status" value="1"/>
</dbReference>
<feature type="domain" description="Transposase IS116/IS110/IS902 C-terminal" evidence="2">
    <location>
        <begin position="267"/>
        <end position="349"/>
    </location>
</feature>
<dbReference type="RefSeq" id="WP_083065393.1">
    <property type="nucleotide sequence ID" value="NZ_MVHG01000041.1"/>
</dbReference>
<organism evidence="3 4">
    <name type="scientific">Mycobacterium arosiense ATCC BAA-1401 = DSM 45069</name>
    <dbReference type="NCBI Taxonomy" id="1265311"/>
    <lineage>
        <taxon>Bacteria</taxon>
        <taxon>Bacillati</taxon>
        <taxon>Actinomycetota</taxon>
        <taxon>Actinomycetes</taxon>
        <taxon>Mycobacteriales</taxon>
        <taxon>Mycobacteriaceae</taxon>
        <taxon>Mycobacterium</taxon>
        <taxon>Mycobacterium avium complex (MAC)</taxon>
    </lineage>
</organism>
<sequence>MFVGWDWGGTVHDVTVIDSAGEPVHRMAIPHTEDGIARAVAKLADYGDPGGLPVAIESTRGLVVDRLLAAGYPVIPVHPNAFYAVRPRWGAARAKDDPGDAFKLADYARTDIHRLPVLAPTLPETLELQALTGQRDDQLGLRIAAVNQLTALLDQYWPGGKTIFAQLHSPIALDFLDRYPTPQAATGLTPARIEALCRRRGYSGRRSGAELLNRLGNAPISASRLSEPVVGQMIRAQVAVVRALQAGIDTLDTMIAEKATGHPYAGLLAALPRIGTLNLAQIIGAVGPILERATSFDQLAAETGLAPVTRASKTHTVPFRHATNRRARQALHTWLDNSRRSSDWAQQRYAAARARGQRHPHALRTIGRAWLRIIWACWRTKTAYDPARHEPAKQPTAA</sequence>
<comment type="caution">
    <text evidence="3">The sequence shown here is derived from an EMBL/GenBank/DDBJ whole genome shotgun (WGS) entry which is preliminary data.</text>
</comment>
<dbReference type="Proteomes" id="UP000192707">
    <property type="component" value="Unassembled WGS sequence"/>
</dbReference>
<dbReference type="GO" id="GO:0004803">
    <property type="term" value="F:transposase activity"/>
    <property type="evidence" value="ECO:0007669"/>
    <property type="project" value="InterPro"/>
</dbReference>
<evidence type="ECO:0000259" key="1">
    <source>
        <dbReference type="Pfam" id="PF01548"/>
    </source>
</evidence>
<evidence type="ECO:0000313" key="3">
    <source>
        <dbReference type="EMBL" id="ORA12732.1"/>
    </source>
</evidence>
<reference evidence="3 4" key="1">
    <citation type="submission" date="2016-12" db="EMBL/GenBank/DDBJ databases">
        <title>The new phylogeny of genus Mycobacterium.</title>
        <authorList>
            <person name="Tortoli E."/>
            <person name="Trovato A."/>
            <person name="Cirillo D.M."/>
        </authorList>
    </citation>
    <scope>NUCLEOTIDE SEQUENCE [LARGE SCALE GENOMIC DNA]</scope>
    <source>
        <strain evidence="3 4">DSM 45069</strain>
    </source>
</reference>
<proteinExistence type="predicted"/>
<dbReference type="PANTHER" id="PTHR33055:SF3">
    <property type="entry name" value="PUTATIVE TRANSPOSASE FOR IS117-RELATED"/>
    <property type="match status" value="1"/>
</dbReference>
<evidence type="ECO:0000259" key="2">
    <source>
        <dbReference type="Pfam" id="PF02371"/>
    </source>
</evidence>
<gene>
    <name evidence="3" type="ORF">BST14_16395</name>
</gene>
<dbReference type="GO" id="GO:0006313">
    <property type="term" value="P:DNA transposition"/>
    <property type="evidence" value="ECO:0007669"/>
    <property type="project" value="InterPro"/>
</dbReference>